<reference evidence="1" key="1">
    <citation type="submission" date="2021-04" db="EMBL/GenBank/DDBJ databases">
        <title>Pseudaminobacter soli sp. nov., isolated from paddy soil contaminated by heavy metals.</title>
        <authorList>
            <person name="Zhang K."/>
        </authorList>
    </citation>
    <scope>NUCLEOTIDE SEQUENCE</scope>
    <source>
        <strain evidence="1">19-2017</strain>
    </source>
</reference>
<gene>
    <name evidence="1" type="ORF">KEU06_27685</name>
</gene>
<name>A0A942EC10_9HYPH</name>
<dbReference type="EMBL" id="JAGWCR010000024">
    <property type="protein sequence ID" value="MBS3652377.1"/>
    <property type="molecule type" value="Genomic_DNA"/>
</dbReference>
<comment type="caution">
    <text evidence="1">The sequence shown here is derived from an EMBL/GenBank/DDBJ whole genome shotgun (WGS) entry which is preliminary data.</text>
</comment>
<proteinExistence type="predicted"/>
<dbReference type="AlphaFoldDB" id="A0A942EC10"/>
<keyword evidence="2" id="KW-1185">Reference proteome</keyword>
<protein>
    <submittedName>
        <fullName evidence="1">DUF3768 domain-containing protein</fullName>
    </submittedName>
</protein>
<evidence type="ECO:0000313" key="1">
    <source>
        <dbReference type="EMBL" id="MBS3652377.1"/>
    </source>
</evidence>
<dbReference type="Pfam" id="PF12599">
    <property type="entry name" value="DUF3768"/>
    <property type="match status" value="1"/>
</dbReference>
<evidence type="ECO:0000313" key="2">
    <source>
        <dbReference type="Proteomes" id="UP000680348"/>
    </source>
</evidence>
<sequence length="110" mass="12361">MAGDELRCKIRDLNDQLRIHHRGGVVVITPGIAALGPSTLSRIATAVATFTAFNADNDPYGEHDCAVMTVENVRIIWKIDYYDLQRQFHSPDPSNPEVTRRVLIIMRADE</sequence>
<dbReference type="InterPro" id="IPR022243">
    <property type="entry name" value="DUF3768"/>
</dbReference>
<accession>A0A942EC10</accession>
<organism evidence="1 2">
    <name type="scientific">Pseudaminobacter soli</name>
    <name type="common">ex Zhang et al. 2022</name>
    <dbReference type="NCBI Taxonomy" id="2831468"/>
    <lineage>
        <taxon>Bacteria</taxon>
        <taxon>Pseudomonadati</taxon>
        <taxon>Pseudomonadota</taxon>
        <taxon>Alphaproteobacteria</taxon>
        <taxon>Hyphomicrobiales</taxon>
        <taxon>Phyllobacteriaceae</taxon>
        <taxon>Pseudaminobacter</taxon>
    </lineage>
</organism>
<dbReference type="Proteomes" id="UP000680348">
    <property type="component" value="Unassembled WGS sequence"/>
</dbReference>